<comment type="caution">
    <text evidence="1">The sequence shown here is derived from an EMBL/GenBank/DDBJ whole genome shotgun (WGS) entry which is preliminary data.</text>
</comment>
<sequence length="374" mass="42949">MTSSTTDKKNQHYIPKFYLRNFSFEGNQKQLGIYNTSKQFFYDRAPLKNQGSKNFFYGTDGKIEDALSTIEGDLAAVIKEILESKELPRKGSKEHIQLMAFVGLTYLRNPILIANMKNSREGVKKRWLELDPELDMDKYFPEFSHEEDVKTALSAVNDISENIQDLEFKLVINRTKTAFISSDFPIVKYNRFLEMKGWPGGKTGYGNIGLQIFVPLNYELLLIFYDPLIYKVGSRKSTKLEIDEVKSIDSINQLQILNCLDTLFFDEKISKHYIEQLVASSKKYKRANEPITEYGYLYKNGEAPRAIAKNEANIVSFGTTDCETNLEIQGVKIHSGASRVQVTRRAAQLRPLPKLLMARRDSPNRPPSVRRVKR</sequence>
<evidence type="ECO:0000313" key="2">
    <source>
        <dbReference type="Proteomes" id="UP001597387"/>
    </source>
</evidence>
<name>A0ABW4ZR16_9SPHI</name>
<dbReference type="Proteomes" id="UP001597387">
    <property type="component" value="Unassembled WGS sequence"/>
</dbReference>
<accession>A0ABW4ZR16</accession>
<dbReference type="Pfam" id="PF14022">
    <property type="entry name" value="DUF4238"/>
    <property type="match status" value="1"/>
</dbReference>
<dbReference type="InterPro" id="IPR025332">
    <property type="entry name" value="DUF4238"/>
</dbReference>
<evidence type="ECO:0000313" key="1">
    <source>
        <dbReference type="EMBL" id="MFD2164200.1"/>
    </source>
</evidence>
<proteinExistence type="predicted"/>
<organism evidence="1 2">
    <name type="scientific">Paradesertivirga mongoliensis</name>
    <dbReference type="NCBI Taxonomy" id="2100740"/>
    <lineage>
        <taxon>Bacteria</taxon>
        <taxon>Pseudomonadati</taxon>
        <taxon>Bacteroidota</taxon>
        <taxon>Sphingobacteriia</taxon>
        <taxon>Sphingobacteriales</taxon>
        <taxon>Sphingobacteriaceae</taxon>
        <taxon>Paradesertivirga</taxon>
    </lineage>
</organism>
<dbReference type="RefSeq" id="WP_255904370.1">
    <property type="nucleotide sequence ID" value="NZ_JAFMZO010000004.1"/>
</dbReference>
<gene>
    <name evidence="1" type="ORF">ACFSJU_17455</name>
</gene>
<keyword evidence="2" id="KW-1185">Reference proteome</keyword>
<dbReference type="EMBL" id="JBHUHZ010000003">
    <property type="protein sequence ID" value="MFD2164200.1"/>
    <property type="molecule type" value="Genomic_DNA"/>
</dbReference>
<reference evidence="2" key="1">
    <citation type="journal article" date="2019" name="Int. J. Syst. Evol. Microbiol.">
        <title>The Global Catalogue of Microorganisms (GCM) 10K type strain sequencing project: providing services to taxonomists for standard genome sequencing and annotation.</title>
        <authorList>
            <consortium name="The Broad Institute Genomics Platform"/>
            <consortium name="The Broad Institute Genome Sequencing Center for Infectious Disease"/>
            <person name="Wu L."/>
            <person name="Ma J."/>
        </authorList>
    </citation>
    <scope>NUCLEOTIDE SEQUENCE [LARGE SCALE GENOMIC DNA]</scope>
    <source>
        <strain evidence="2">KCTC 42217</strain>
    </source>
</reference>
<protein>
    <submittedName>
        <fullName evidence="1">DUF4238 domain-containing protein</fullName>
    </submittedName>
</protein>